<dbReference type="PANTHER" id="PTHR48075:SF5">
    <property type="entry name" value="3-HYDROXYBUTYRYL-COA DEHYDROGENASE"/>
    <property type="match status" value="1"/>
</dbReference>
<dbReference type="InterPro" id="IPR006176">
    <property type="entry name" value="3-OHacyl-CoA_DH_NAD-bd"/>
</dbReference>
<evidence type="ECO:0000256" key="1">
    <source>
        <dbReference type="ARBA" id="ARBA00005086"/>
    </source>
</evidence>
<proteinExistence type="inferred from homology"/>
<evidence type="ECO:0000313" key="9">
    <source>
        <dbReference type="Proteomes" id="UP000076490"/>
    </source>
</evidence>
<dbReference type="InterPro" id="IPR006180">
    <property type="entry name" value="3-OHacyl-CoA_DH_CS"/>
</dbReference>
<evidence type="ECO:0000256" key="3">
    <source>
        <dbReference type="ARBA" id="ARBA00023002"/>
    </source>
</evidence>
<dbReference type="Pfam" id="PF02737">
    <property type="entry name" value="3HCDH_N"/>
    <property type="match status" value="1"/>
</dbReference>
<dbReference type="SUPFAM" id="SSF51735">
    <property type="entry name" value="NAD(P)-binding Rossmann-fold domains"/>
    <property type="match status" value="1"/>
</dbReference>
<feature type="domain" description="3-hydroxyacyl-CoA dehydrogenase C-terminal" evidence="6">
    <location>
        <begin position="182"/>
        <end position="278"/>
    </location>
</feature>
<evidence type="ECO:0000256" key="5">
    <source>
        <dbReference type="PIRSR" id="PIRSR000105-3"/>
    </source>
</evidence>
<dbReference type="InterPro" id="IPR036291">
    <property type="entry name" value="NAD(P)-bd_dom_sf"/>
</dbReference>
<gene>
    <name evidence="8" type="ORF">AV656_07860</name>
</gene>
<dbReference type="Pfam" id="PF00725">
    <property type="entry name" value="3HCDH"/>
    <property type="match status" value="1"/>
</dbReference>
<comment type="pathway">
    <text evidence="1">Lipid metabolism; butanoate metabolism.</text>
</comment>
<reference evidence="8 9" key="1">
    <citation type="submission" date="2016-01" db="EMBL/GenBank/DDBJ databases">
        <title>Whole genome sequencing of Bhargavaea cecembensis T14.</title>
        <authorList>
            <person name="Hong K.W."/>
        </authorList>
    </citation>
    <scope>NUCLEOTIDE SEQUENCE [LARGE SCALE GENOMIC DNA]</scope>
    <source>
        <strain evidence="8 9">T14</strain>
    </source>
</reference>
<dbReference type="PIRSF" id="PIRSF000105">
    <property type="entry name" value="HCDH"/>
    <property type="match status" value="1"/>
</dbReference>
<dbReference type="RefSeq" id="WP_063180704.1">
    <property type="nucleotide sequence ID" value="NZ_LQNT01000009.1"/>
</dbReference>
<evidence type="ECO:0000256" key="4">
    <source>
        <dbReference type="PIRSR" id="PIRSR000105-1"/>
    </source>
</evidence>
<evidence type="ECO:0000259" key="6">
    <source>
        <dbReference type="Pfam" id="PF00725"/>
    </source>
</evidence>
<dbReference type="EMBL" id="LQNT01000009">
    <property type="protein sequence ID" value="KZE38808.1"/>
    <property type="molecule type" value="Genomic_DNA"/>
</dbReference>
<feature type="domain" description="3-hydroxyacyl-CoA dehydrogenase NAD binding" evidence="7">
    <location>
        <begin position="2"/>
        <end position="179"/>
    </location>
</feature>
<feature type="binding site" evidence="5">
    <location>
        <position position="53"/>
    </location>
    <ligand>
        <name>CoA</name>
        <dbReference type="ChEBI" id="CHEBI:57287"/>
    </ligand>
</feature>
<protein>
    <submittedName>
        <fullName evidence="8">3-hydroxybutyryl-CoA dehydrogenase</fullName>
    </submittedName>
</protein>
<dbReference type="OrthoDB" id="9771883at2"/>
<dbReference type="PROSITE" id="PS00067">
    <property type="entry name" value="3HCDH"/>
    <property type="match status" value="1"/>
</dbReference>
<evidence type="ECO:0000259" key="7">
    <source>
        <dbReference type="Pfam" id="PF02737"/>
    </source>
</evidence>
<dbReference type="Gene3D" id="3.40.50.720">
    <property type="entry name" value="NAD(P)-binding Rossmann-like Domain"/>
    <property type="match status" value="1"/>
</dbReference>
<evidence type="ECO:0000256" key="2">
    <source>
        <dbReference type="ARBA" id="ARBA00009463"/>
    </source>
</evidence>
<dbReference type="AlphaFoldDB" id="A0A165H584"/>
<organism evidence="8 9">
    <name type="scientific">Bhargavaea cecembensis</name>
    <dbReference type="NCBI Taxonomy" id="394098"/>
    <lineage>
        <taxon>Bacteria</taxon>
        <taxon>Bacillati</taxon>
        <taxon>Bacillota</taxon>
        <taxon>Bacilli</taxon>
        <taxon>Bacillales</taxon>
        <taxon>Caryophanaceae</taxon>
        <taxon>Bhargavaea</taxon>
    </lineage>
</organism>
<dbReference type="PANTHER" id="PTHR48075">
    <property type="entry name" value="3-HYDROXYACYL-COA DEHYDROGENASE FAMILY PROTEIN"/>
    <property type="match status" value="1"/>
</dbReference>
<accession>A0A165H584</accession>
<dbReference type="Gene3D" id="1.10.1040.10">
    <property type="entry name" value="N-(1-d-carboxylethyl)-l-norvaline Dehydrogenase, domain 2"/>
    <property type="match status" value="1"/>
</dbReference>
<feature type="site" description="Important for catalytic activity" evidence="4">
    <location>
        <position position="135"/>
    </location>
</feature>
<dbReference type="Proteomes" id="UP000076490">
    <property type="component" value="Unassembled WGS sequence"/>
</dbReference>
<dbReference type="UniPathway" id="UPA00863"/>
<evidence type="ECO:0000313" key="8">
    <source>
        <dbReference type="EMBL" id="KZE38808.1"/>
    </source>
</evidence>
<dbReference type="InterPro" id="IPR022694">
    <property type="entry name" value="3-OHacyl-CoA_DH"/>
</dbReference>
<dbReference type="GO" id="GO:0016616">
    <property type="term" value="F:oxidoreductase activity, acting on the CH-OH group of donors, NAD or NADP as acceptor"/>
    <property type="evidence" value="ECO:0007669"/>
    <property type="project" value="InterPro"/>
</dbReference>
<name>A0A165H584_9BACL</name>
<comment type="caution">
    <text evidence="8">The sequence shown here is derived from an EMBL/GenBank/DDBJ whole genome shotgun (WGS) entry which is preliminary data.</text>
</comment>
<sequence length="291" mass="31411">MKITVIGGGIMGSGIGQVAAQAGLDVTIVDVSEAGLDKAKTSIAASLEKFESKKKVQSAADVLNRIQFSTDWSSVGEADAVIEAVPEKLELKKQVFEKLDRLAGEDCLLASNTSTLSITAIAGATSRPEKVIGMHFFSPVPMMALLELVKGYQTSEETVEKARQLGVQLGKRLITAEKDYPGFLMNRIWLPMVNEACFALMEGVGTAEEIDQGFIDGYGHKMGPLRTIDMAGIDTTLWAMESLYEGFGDPKYRPCPILKKMVEAGDLGKKTGKGFYSYEGGVKEDAKRVVV</sequence>
<feature type="binding site" evidence="5">
    <location>
        <position position="114"/>
    </location>
    <ligand>
        <name>CoA</name>
        <dbReference type="ChEBI" id="CHEBI:57287"/>
    </ligand>
</feature>
<dbReference type="InterPro" id="IPR006108">
    <property type="entry name" value="3HC_DH_C"/>
</dbReference>
<feature type="binding site" evidence="5">
    <location>
        <position position="46"/>
    </location>
    <ligand>
        <name>CoA</name>
        <dbReference type="ChEBI" id="CHEBI:57287"/>
    </ligand>
</feature>
<dbReference type="InterPro" id="IPR013328">
    <property type="entry name" value="6PGD_dom2"/>
</dbReference>
<dbReference type="GO" id="GO:0070403">
    <property type="term" value="F:NAD+ binding"/>
    <property type="evidence" value="ECO:0007669"/>
    <property type="project" value="InterPro"/>
</dbReference>
<keyword evidence="3" id="KW-0560">Oxidoreductase</keyword>
<dbReference type="SUPFAM" id="SSF48179">
    <property type="entry name" value="6-phosphogluconate dehydrogenase C-terminal domain-like"/>
    <property type="match status" value="1"/>
</dbReference>
<comment type="similarity">
    <text evidence="2">Belongs to the 3-hydroxyacyl-CoA dehydrogenase family.</text>
</comment>
<dbReference type="GO" id="GO:0019605">
    <property type="term" value="P:butyrate metabolic process"/>
    <property type="evidence" value="ECO:0007669"/>
    <property type="project" value="UniProtKB-UniPathway"/>
</dbReference>
<dbReference type="FunFam" id="3.40.50.720:FF:000009">
    <property type="entry name" value="Fatty oxidation complex, alpha subunit"/>
    <property type="match status" value="1"/>
</dbReference>
<dbReference type="InterPro" id="IPR008927">
    <property type="entry name" value="6-PGluconate_DH-like_C_sf"/>
</dbReference>